<dbReference type="Pfam" id="PF13091">
    <property type="entry name" value="PLDc_2"/>
    <property type="match status" value="1"/>
</dbReference>
<keyword evidence="3" id="KW-1185">Reference proteome</keyword>
<reference evidence="3" key="1">
    <citation type="submission" date="2019-01" db="EMBL/GenBank/DDBJ databases">
        <title>Cytophagaceae bacterium strain CAR-16.</title>
        <authorList>
            <person name="Chen W.-M."/>
        </authorList>
    </citation>
    <scope>NUCLEOTIDE SEQUENCE [LARGE SCALE GENOMIC DNA]</scope>
    <source>
        <strain evidence="3">CHR27</strain>
    </source>
</reference>
<gene>
    <name evidence="2" type="ORF">EQG66_10520</name>
</gene>
<dbReference type="InterPro" id="IPR025202">
    <property type="entry name" value="PLD-like_dom"/>
</dbReference>
<dbReference type="AlphaFoldDB" id="A0A4Q1KG90"/>
<feature type="domain" description="Phospholipase D-like" evidence="1">
    <location>
        <begin position="91"/>
        <end position="132"/>
    </location>
</feature>
<organism evidence="2 3">
    <name type="scientific">Sphingobium fluviale</name>
    <dbReference type="NCBI Taxonomy" id="2506423"/>
    <lineage>
        <taxon>Bacteria</taxon>
        <taxon>Pseudomonadati</taxon>
        <taxon>Pseudomonadota</taxon>
        <taxon>Alphaproteobacteria</taxon>
        <taxon>Sphingomonadales</taxon>
        <taxon>Sphingomonadaceae</taxon>
        <taxon>Sphingobium</taxon>
    </lineage>
</organism>
<comment type="caution">
    <text evidence="2">The sequence shown here is derived from an EMBL/GenBank/DDBJ whole genome shotgun (WGS) entry which is preliminary data.</text>
</comment>
<dbReference type="SUPFAM" id="SSF56024">
    <property type="entry name" value="Phospholipase D/nuclease"/>
    <property type="match status" value="1"/>
</dbReference>
<protein>
    <submittedName>
        <fullName evidence="2">Phosphatidylserine/phosphatidylglycerophosphate/ cardiolipin synthase family protein</fullName>
    </submittedName>
</protein>
<dbReference type="Proteomes" id="UP000290958">
    <property type="component" value="Unassembled WGS sequence"/>
</dbReference>
<dbReference type="EMBL" id="SBKP01000009">
    <property type="protein sequence ID" value="RXR28482.1"/>
    <property type="molecule type" value="Genomic_DNA"/>
</dbReference>
<name>A0A4Q1KG90_9SPHN</name>
<proteinExistence type="predicted"/>
<dbReference type="Gene3D" id="3.30.870.10">
    <property type="entry name" value="Endonuclease Chain A"/>
    <property type="match status" value="1"/>
</dbReference>
<evidence type="ECO:0000313" key="3">
    <source>
        <dbReference type="Proteomes" id="UP000290958"/>
    </source>
</evidence>
<evidence type="ECO:0000313" key="2">
    <source>
        <dbReference type="EMBL" id="RXR28482.1"/>
    </source>
</evidence>
<accession>A0A4Q1KG90</accession>
<sequence>MLGGINGEYLADILLQAELVRDGYRVTEEVWAAVAYASGLHHSGMLLRWCFENEIPLKFWGRLDDTVPVAIEILDKFLSIRSPDYICKLVKHHHAKVIWWRGFGVYIGSANLTYSAWNKNVEAGCFIEEAEIDPEQEAALRDMFDRLDEHASPLTDELRNLMVERAKKLAHAEVDAKDFWSHTAVNDWQGVIVTSRKKSSERQRDSFLTEWNETLQVLRDIGHRVSAPEARPAWVDPSASPGAQADQFLHAHYYHCTFDGRRANYAQHFEKNKLRREAALQDALTWWKSLPSAPSDSPGEDVVINSTSKELANYLAPDRLINLTKDEFRLVAGKVHAMVDFARRARNRMVNLPDGRPYTIPEKLDALCETIWGQTTANGRNVLGVLSHILYEGGSDQLPQRLWEAIADPAWKIDGMGISAIGEMVGWAVPDRYPPRNGRTSKALRSLGYDVKVHVT</sequence>
<dbReference type="OrthoDB" id="7790352at2"/>
<evidence type="ECO:0000259" key="1">
    <source>
        <dbReference type="Pfam" id="PF13091"/>
    </source>
</evidence>